<dbReference type="PIRSF" id="PIRSF001586">
    <property type="entry name" value="FGAM_synth_I"/>
    <property type="match status" value="1"/>
</dbReference>
<evidence type="ECO:0000256" key="5">
    <source>
        <dbReference type="ARBA" id="ARBA00022801"/>
    </source>
</evidence>
<keyword evidence="3" id="KW-0547">Nucleotide-binding</keyword>
<dbReference type="GO" id="GO:0006189">
    <property type="term" value="P:'de novo' IMP biosynthetic process"/>
    <property type="evidence" value="ECO:0007669"/>
    <property type="project" value="InterPro"/>
</dbReference>
<evidence type="ECO:0000256" key="7">
    <source>
        <dbReference type="ARBA" id="ARBA00022962"/>
    </source>
</evidence>
<protein>
    <submittedName>
        <fullName evidence="8">Phosphoribosylformylglycinamidine synthase</fullName>
        <ecNumber evidence="8">6.3.5.3</ecNumber>
    </submittedName>
</protein>
<keyword evidence="2 8" id="KW-0436">Ligase</keyword>
<keyword evidence="5" id="KW-0378">Hydrolase</keyword>
<name>A0A518K5T1_9BACT</name>
<evidence type="ECO:0000256" key="6">
    <source>
        <dbReference type="ARBA" id="ARBA00022840"/>
    </source>
</evidence>
<dbReference type="EC" id="6.3.5.3" evidence="8"/>
<accession>A0A518K5T1</accession>
<keyword evidence="6" id="KW-0067">ATP-binding</keyword>
<dbReference type="SUPFAM" id="SSF52317">
    <property type="entry name" value="Class I glutamine amidotransferase-like"/>
    <property type="match status" value="1"/>
</dbReference>
<evidence type="ECO:0000256" key="3">
    <source>
        <dbReference type="ARBA" id="ARBA00022741"/>
    </source>
</evidence>
<evidence type="ECO:0000256" key="4">
    <source>
        <dbReference type="ARBA" id="ARBA00022755"/>
    </source>
</evidence>
<dbReference type="GO" id="GO:0005524">
    <property type="term" value="F:ATP binding"/>
    <property type="evidence" value="ECO:0007669"/>
    <property type="project" value="UniProtKB-KW"/>
</dbReference>
<keyword evidence="7" id="KW-0315">Glutamine amidotransferase</keyword>
<proteinExistence type="predicted"/>
<dbReference type="Proteomes" id="UP000316426">
    <property type="component" value="Chromosome"/>
</dbReference>
<evidence type="ECO:0000313" key="9">
    <source>
        <dbReference type="Proteomes" id="UP000316426"/>
    </source>
</evidence>
<dbReference type="Pfam" id="PF13507">
    <property type="entry name" value="GATase_5"/>
    <property type="match status" value="1"/>
</dbReference>
<dbReference type="EMBL" id="CP036349">
    <property type="protein sequence ID" value="QDV73137.1"/>
    <property type="molecule type" value="Genomic_DNA"/>
</dbReference>
<keyword evidence="9" id="KW-1185">Reference proteome</keyword>
<dbReference type="InterPro" id="IPR010075">
    <property type="entry name" value="PRibForGlyAmidine_synth_PurQ"/>
</dbReference>
<dbReference type="GO" id="GO:0005737">
    <property type="term" value="C:cytoplasm"/>
    <property type="evidence" value="ECO:0007669"/>
    <property type="project" value="TreeGrafter"/>
</dbReference>
<dbReference type="GO" id="GO:0004642">
    <property type="term" value="F:phosphoribosylformylglycinamidine synthase activity"/>
    <property type="evidence" value="ECO:0007669"/>
    <property type="project" value="UniProtKB-EC"/>
</dbReference>
<gene>
    <name evidence="8" type="primary">purQ</name>
    <name evidence="8" type="ORF">Spa11_13290</name>
</gene>
<evidence type="ECO:0000256" key="1">
    <source>
        <dbReference type="ARBA" id="ARBA00022490"/>
    </source>
</evidence>
<evidence type="ECO:0000256" key="2">
    <source>
        <dbReference type="ARBA" id="ARBA00022598"/>
    </source>
</evidence>
<sequence>MPAPRVLVLRAPGTNCDEETAEAFRLAGAAAERLHVNRLLENPALLDGFQALCVPGGFSYGDDISAGRVLGNQIRLALSEPLRKFRDDGKLVLGVCNGFQVLVKTGLLDIEDSAGPLATLTWNDHGRYEARWVHLNATPGECVFLRGVERLELPIAHAEGKIAVRDDAALDALTSQGRVVLRYSVADGGEAKGFPANPNGATANAAGLTDSTGRVLGLMPHPERYLFATQHPQWTRKKAAGGYDPQGDGDGLALFRNAVSYFG</sequence>
<reference evidence="8 9" key="1">
    <citation type="submission" date="2019-02" db="EMBL/GenBank/DDBJ databases">
        <title>Deep-cultivation of Planctomycetes and their phenomic and genomic characterization uncovers novel biology.</title>
        <authorList>
            <person name="Wiegand S."/>
            <person name="Jogler M."/>
            <person name="Boedeker C."/>
            <person name="Pinto D."/>
            <person name="Vollmers J."/>
            <person name="Rivas-Marin E."/>
            <person name="Kohn T."/>
            <person name="Peeters S.H."/>
            <person name="Heuer A."/>
            <person name="Rast P."/>
            <person name="Oberbeckmann S."/>
            <person name="Bunk B."/>
            <person name="Jeske O."/>
            <person name="Meyerdierks A."/>
            <person name="Storesund J.E."/>
            <person name="Kallscheuer N."/>
            <person name="Luecker S."/>
            <person name="Lage O.M."/>
            <person name="Pohl T."/>
            <person name="Merkel B.J."/>
            <person name="Hornburger P."/>
            <person name="Mueller R.-W."/>
            <person name="Bruemmer F."/>
            <person name="Labrenz M."/>
            <person name="Spormann A.M."/>
            <person name="Op den Camp H."/>
            <person name="Overmann J."/>
            <person name="Amann R."/>
            <person name="Jetten M.S.M."/>
            <person name="Mascher T."/>
            <person name="Medema M.H."/>
            <person name="Devos D.P."/>
            <person name="Kaster A.-K."/>
            <person name="Ovreas L."/>
            <person name="Rohde M."/>
            <person name="Galperin M.Y."/>
            <person name="Jogler C."/>
        </authorList>
    </citation>
    <scope>NUCLEOTIDE SEQUENCE [LARGE SCALE GENOMIC DNA]</scope>
    <source>
        <strain evidence="8 9">Spa11</strain>
    </source>
</reference>
<dbReference type="PROSITE" id="PS51273">
    <property type="entry name" value="GATASE_TYPE_1"/>
    <property type="match status" value="1"/>
</dbReference>
<keyword evidence="4" id="KW-0658">Purine biosynthesis</keyword>
<dbReference type="AlphaFoldDB" id="A0A518K5T1"/>
<evidence type="ECO:0000313" key="8">
    <source>
        <dbReference type="EMBL" id="QDV73137.1"/>
    </source>
</evidence>
<dbReference type="NCBIfam" id="TIGR01737">
    <property type="entry name" value="FGAM_synth_I"/>
    <property type="match status" value="1"/>
</dbReference>
<dbReference type="InterPro" id="IPR029062">
    <property type="entry name" value="Class_I_gatase-like"/>
</dbReference>
<dbReference type="KEGG" id="bmei:Spa11_13290"/>
<dbReference type="RefSeq" id="WP_145109600.1">
    <property type="nucleotide sequence ID" value="NZ_CP036349.1"/>
</dbReference>
<dbReference type="PANTHER" id="PTHR10099:SF1">
    <property type="entry name" value="PHOSPHORIBOSYLFORMYLGLYCINAMIDINE SYNTHASE"/>
    <property type="match status" value="1"/>
</dbReference>
<organism evidence="8 9">
    <name type="scientific">Botrimarina mediterranea</name>
    <dbReference type="NCBI Taxonomy" id="2528022"/>
    <lineage>
        <taxon>Bacteria</taxon>
        <taxon>Pseudomonadati</taxon>
        <taxon>Planctomycetota</taxon>
        <taxon>Planctomycetia</taxon>
        <taxon>Pirellulales</taxon>
        <taxon>Lacipirellulaceae</taxon>
        <taxon>Botrimarina</taxon>
    </lineage>
</organism>
<keyword evidence="1" id="KW-0963">Cytoplasm</keyword>
<dbReference type="SMART" id="SM01211">
    <property type="entry name" value="GATase_5"/>
    <property type="match status" value="1"/>
</dbReference>
<dbReference type="Gene3D" id="3.40.50.880">
    <property type="match status" value="1"/>
</dbReference>
<dbReference type="GO" id="GO:0016787">
    <property type="term" value="F:hydrolase activity"/>
    <property type="evidence" value="ECO:0007669"/>
    <property type="project" value="UniProtKB-KW"/>
</dbReference>
<dbReference type="PANTHER" id="PTHR10099">
    <property type="entry name" value="PHOSPHORIBOSYLFORMYLGLYCINAMIDINE SYNTHASE"/>
    <property type="match status" value="1"/>
</dbReference>